<organism evidence="1 2">
    <name type="scientific">Nelumbo nucifera</name>
    <name type="common">Sacred lotus</name>
    <dbReference type="NCBI Taxonomy" id="4432"/>
    <lineage>
        <taxon>Eukaryota</taxon>
        <taxon>Viridiplantae</taxon>
        <taxon>Streptophyta</taxon>
        <taxon>Embryophyta</taxon>
        <taxon>Tracheophyta</taxon>
        <taxon>Spermatophyta</taxon>
        <taxon>Magnoliopsida</taxon>
        <taxon>Proteales</taxon>
        <taxon>Nelumbonaceae</taxon>
        <taxon>Nelumbo</taxon>
    </lineage>
</organism>
<protein>
    <submittedName>
        <fullName evidence="1">Uncharacterized protein</fullName>
    </submittedName>
</protein>
<gene>
    <name evidence="1" type="ORF">HUJ06_017701</name>
</gene>
<sequence length="77" mass="8629">MWLQFEEKGNSIKNRNIMSSNQQSLCCCLALSFVLRASSRQESHGCLGLAAYIPPSFLIPLTSNINLQNPTQKNMIQ</sequence>
<evidence type="ECO:0000313" key="1">
    <source>
        <dbReference type="EMBL" id="DAD47764.1"/>
    </source>
</evidence>
<evidence type="ECO:0000313" key="2">
    <source>
        <dbReference type="Proteomes" id="UP000607653"/>
    </source>
</evidence>
<dbReference type="AlphaFoldDB" id="A0A822ZP60"/>
<keyword evidence="2" id="KW-1185">Reference proteome</keyword>
<reference evidence="1 2" key="1">
    <citation type="journal article" date="2020" name="Mol. Biol. Evol.">
        <title>Distinct Expression and Methylation Patterns for Genes with Different Fates following a Single Whole-Genome Duplication in Flowering Plants.</title>
        <authorList>
            <person name="Shi T."/>
            <person name="Rahmani R.S."/>
            <person name="Gugger P.F."/>
            <person name="Wang M."/>
            <person name="Li H."/>
            <person name="Zhang Y."/>
            <person name="Li Z."/>
            <person name="Wang Q."/>
            <person name="Van de Peer Y."/>
            <person name="Marchal K."/>
            <person name="Chen J."/>
        </authorList>
    </citation>
    <scope>NUCLEOTIDE SEQUENCE [LARGE SCALE GENOMIC DNA]</scope>
    <source>
        <tissue evidence="1">Leaf</tissue>
    </source>
</reference>
<dbReference type="Proteomes" id="UP000607653">
    <property type="component" value="Unassembled WGS sequence"/>
</dbReference>
<dbReference type="EMBL" id="DUZY01000008">
    <property type="protein sequence ID" value="DAD47764.1"/>
    <property type="molecule type" value="Genomic_DNA"/>
</dbReference>
<name>A0A822ZP60_NELNU</name>
<accession>A0A822ZP60</accession>
<comment type="caution">
    <text evidence="1">The sequence shown here is derived from an EMBL/GenBank/DDBJ whole genome shotgun (WGS) entry which is preliminary data.</text>
</comment>
<proteinExistence type="predicted"/>